<dbReference type="Proteomes" id="UP000723463">
    <property type="component" value="Unassembled WGS sequence"/>
</dbReference>
<sequence>MLLIKTVALLCSATAAMAASAVVSGAIFDGYDTTDQSASSIDIFQVPSNHAAATASILVYAGELTHFSPATQEPKSLVQSYNGFISKVSSFPSFQQSSHVDESLFLTGSLSQFEEIISESLEDRKAARALRGLVPDNIQDQSLTEWVLSLIVLSKPEGHDIVSFKLIRVTLIILSDETQAAYIPRQKARIVNREYMVNSAHLSSLASRLAQSIETIVNVDEFIGYFTSPKGPSQDEEIQNGSTSCSQSRPLFKDRQAIMSWLL</sequence>
<organism evidence="2 3">
    <name type="scientific">Mortierella hygrophila</name>
    <dbReference type="NCBI Taxonomy" id="979708"/>
    <lineage>
        <taxon>Eukaryota</taxon>
        <taxon>Fungi</taxon>
        <taxon>Fungi incertae sedis</taxon>
        <taxon>Mucoromycota</taxon>
        <taxon>Mortierellomycotina</taxon>
        <taxon>Mortierellomycetes</taxon>
        <taxon>Mortierellales</taxon>
        <taxon>Mortierellaceae</taxon>
        <taxon>Mortierella</taxon>
    </lineage>
</organism>
<protein>
    <submittedName>
        <fullName evidence="2">Uncharacterized protein</fullName>
    </submittedName>
</protein>
<evidence type="ECO:0000256" key="1">
    <source>
        <dbReference type="SAM" id="SignalP"/>
    </source>
</evidence>
<dbReference type="AlphaFoldDB" id="A0A9P6JYD8"/>
<evidence type="ECO:0000313" key="3">
    <source>
        <dbReference type="Proteomes" id="UP000723463"/>
    </source>
</evidence>
<keyword evidence="1" id="KW-0732">Signal</keyword>
<proteinExistence type="predicted"/>
<reference evidence="2" key="1">
    <citation type="journal article" date="2020" name="Fungal Divers.">
        <title>Resolving the Mortierellaceae phylogeny through synthesis of multi-gene phylogenetics and phylogenomics.</title>
        <authorList>
            <person name="Vandepol N."/>
            <person name="Liber J."/>
            <person name="Desiro A."/>
            <person name="Na H."/>
            <person name="Kennedy M."/>
            <person name="Barry K."/>
            <person name="Grigoriev I.V."/>
            <person name="Miller A.N."/>
            <person name="O'Donnell K."/>
            <person name="Stajich J.E."/>
            <person name="Bonito G."/>
        </authorList>
    </citation>
    <scope>NUCLEOTIDE SEQUENCE</scope>
    <source>
        <strain evidence="2">NRRL 2591</strain>
    </source>
</reference>
<dbReference type="EMBL" id="JAAAXW010000312">
    <property type="protein sequence ID" value="KAF9538363.1"/>
    <property type="molecule type" value="Genomic_DNA"/>
</dbReference>
<feature type="chain" id="PRO_5040293559" evidence="1">
    <location>
        <begin position="19"/>
        <end position="263"/>
    </location>
</feature>
<feature type="signal peptide" evidence="1">
    <location>
        <begin position="1"/>
        <end position="18"/>
    </location>
</feature>
<comment type="caution">
    <text evidence="2">The sequence shown here is derived from an EMBL/GenBank/DDBJ whole genome shotgun (WGS) entry which is preliminary data.</text>
</comment>
<gene>
    <name evidence="2" type="ORF">EC957_006878</name>
</gene>
<accession>A0A9P6JYD8</accession>
<keyword evidence="3" id="KW-1185">Reference proteome</keyword>
<evidence type="ECO:0000313" key="2">
    <source>
        <dbReference type="EMBL" id="KAF9538363.1"/>
    </source>
</evidence>
<name>A0A9P6JYD8_9FUNG</name>